<reference evidence="1 2" key="1">
    <citation type="submission" date="2020-04" db="EMBL/GenBank/DDBJ databases">
        <title>Draft genome of Leeia sp. IMCC25680.</title>
        <authorList>
            <person name="Song J."/>
            <person name="Cho J.-C."/>
        </authorList>
    </citation>
    <scope>NUCLEOTIDE SEQUENCE [LARGE SCALE GENOMIC DNA]</scope>
    <source>
        <strain evidence="1 2">IMCC25680</strain>
    </source>
</reference>
<dbReference type="EMBL" id="JABAIM010000001">
    <property type="protein sequence ID" value="NLR75090.1"/>
    <property type="molecule type" value="Genomic_DNA"/>
</dbReference>
<organism evidence="1 2">
    <name type="scientific">Leeia aquatica</name>
    <dbReference type="NCBI Taxonomy" id="2725557"/>
    <lineage>
        <taxon>Bacteria</taxon>
        <taxon>Pseudomonadati</taxon>
        <taxon>Pseudomonadota</taxon>
        <taxon>Betaproteobacteria</taxon>
        <taxon>Neisseriales</taxon>
        <taxon>Leeiaceae</taxon>
        <taxon>Leeia</taxon>
    </lineage>
</organism>
<accession>A0A847RV75</accession>
<sequence>MDHYHAQFLLPQPQANPECPVQDAKACKLWLSGISLINVAPAQLQLLSLLRQQNECELVPRERLKILEMLREPVAMVQEELAKKYLNRPLPFHEEHLQQWELVCELWRAMQAGYRLVLHAALQGDPDALEYGPFAGQRAVYNLGRWFSEFHATYRQVPPSGWHTLHEIYREIEARGWAGKRLKDTLQEGLPYTTPMAAYCHVLMVELSNPSQMTVRQYRFVDGLLSRWSLKLNVTAAAPEARLSPLQVDLAGGSPARSLPLHDAAQPRYIDRDPVVASLAKRIKMLRDGSDWDVADLGDDLVAAGGVQLLSQLYRLWSEKGDRVFPRRQAIEEVEIGGDWPRIYAQLSGRLFELPKETKEIRASGMADFQLFGRRASETFREGGDHTLHLPPLEGWSLQDESASGLRLQAEQTGQQWLQHQLVMIRRARVPDTLGIVRRLQLAGINEVELGVQLLAGQPTAAVVSATGVQSLTIQPQPAVFLPDVPSLLQLATVMVPVGVFQVERVLEAQLPDGVRRFKLQALQERGSNYESYRFSWV</sequence>
<dbReference type="AlphaFoldDB" id="A0A847RV75"/>
<comment type="caution">
    <text evidence="1">The sequence shown here is derived from an EMBL/GenBank/DDBJ whole genome shotgun (WGS) entry which is preliminary data.</text>
</comment>
<keyword evidence="2" id="KW-1185">Reference proteome</keyword>
<name>A0A847RV75_9NEIS</name>
<proteinExistence type="predicted"/>
<gene>
    <name evidence="1" type="ORF">HF682_07950</name>
</gene>
<protein>
    <submittedName>
        <fullName evidence="1">Uncharacterized protein</fullName>
    </submittedName>
</protein>
<dbReference type="Proteomes" id="UP000587991">
    <property type="component" value="Unassembled WGS sequence"/>
</dbReference>
<evidence type="ECO:0000313" key="1">
    <source>
        <dbReference type="EMBL" id="NLR75090.1"/>
    </source>
</evidence>
<evidence type="ECO:0000313" key="2">
    <source>
        <dbReference type="Proteomes" id="UP000587991"/>
    </source>
</evidence>
<dbReference type="RefSeq" id="WP_168876644.1">
    <property type="nucleotide sequence ID" value="NZ_JABAIM010000001.1"/>
</dbReference>